<dbReference type="InterPro" id="IPR011990">
    <property type="entry name" value="TPR-like_helical_dom_sf"/>
</dbReference>
<dbReference type="SUPFAM" id="SSF48452">
    <property type="entry name" value="TPR-like"/>
    <property type="match status" value="1"/>
</dbReference>
<dbReference type="RefSeq" id="WP_260653164.1">
    <property type="nucleotide sequence ID" value="NZ_CP104275.1"/>
</dbReference>
<proteinExistence type="predicted"/>
<evidence type="ECO:0008006" key="3">
    <source>
        <dbReference type="Google" id="ProtNLM"/>
    </source>
</evidence>
<protein>
    <recommendedName>
        <fullName evidence="3">MalT-like TPR region domain-containing protein</fullName>
    </recommendedName>
</protein>
<sequence>MDNNAVFILNEYRALRAQERRDYVAAVDHSWTAAKAASQHDDAWGFCRMAFQAGQLQLNLGLLQEAVDTCRQLLESEAIKQYPEFESRTRVLLSRILQNEGQMQGALAVARELSRMPSRELSQDGRRSVQHVLVASLAEEGDTEAAWVEALNLVGMLEGVTSPRTIGMAYWTVSNVAFMSSRIDEALENQRLAAEALSRLDDVNLWAQFNKAIAHMRLMAGLNGPETAEFVERAEVAFAVAGGGEIDLYEILITRAWWEFASGNAAKAEGLLRPLEKELAGPYPFLQARALLVLARSLRALGSHAEALECALQCERIFTGIGADVYASESRKLIDTVHETVS</sequence>
<name>A0ABY5YSA4_9MICC</name>
<dbReference type="EMBL" id="CP104275">
    <property type="protein sequence ID" value="UWX98006.1"/>
    <property type="molecule type" value="Genomic_DNA"/>
</dbReference>
<evidence type="ECO:0000313" key="1">
    <source>
        <dbReference type="EMBL" id="UWX98006.1"/>
    </source>
</evidence>
<reference evidence="1" key="1">
    <citation type="submission" date="2022-09" db="EMBL/GenBank/DDBJ databases">
        <title>Novel species in genus Arthrobacter.</title>
        <authorList>
            <person name="Liu Y."/>
        </authorList>
    </citation>
    <scope>NUCLEOTIDE SEQUENCE</scope>
    <source>
        <strain evidence="1">Zg-Y815</strain>
    </source>
</reference>
<gene>
    <name evidence="1" type="ORF">N2K95_04865</name>
</gene>
<dbReference type="Gene3D" id="1.25.40.10">
    <property type="entry name" value="Tetratricopeptide repeat domain"/>
    <property type="match status" value="1"/>
</dbReference>
<dbReference type="Proteomes" id="UP001059859">
    <property type="component" value="Chromosome"/>
</dbReference>
<keyword evidence="2" id="KW-1185">Reference proteome</keyword>
<evidence type="ECO:0000313" key="2">
    <source>
        <dbReference type="Proteomes" id="UP001059859"/>
    </source>
</evidence>
<organism evidence="1 2">
    <name type="scientific">Arthrobacter zhaoxinii</name>
    <dbReference type="NCBI Taxonomy" id="2964616"/>
    <lineage>
        <taxon>Bacteria</taxon>
        <taxon>Bacillati</taxon>
        <taxon>Actinomycetota</taxon>
        <taxon>Actinomycetes</taxon>
        <taxon>Micrococcales</taxon>
        <taxon>Micrococcaceae</taxon>
        <taxon>Arthrobacter</taxon>
    </lineage>
</organism>
<accession>A0ABY5YSA4</accession>